<evidence type="ECO:0000313" key="2">
    <source>
        <dbReference type="Proteomes" id="UP000757900"/>
    </source>
</evidence>
<gene>
    <name evidence="1" type="ORF">HXK00_07620</name>
</gene>
<dbReference type="PROSITE" id="PS01229">
    <property type="entry name" value="COF_2"/>
    <property type="match status" value="1"/>
</dbReference>
<dbReference type="AlphaFoldDB" id="A0A929MUI3"/>
<organism evidence="1 2">
    <name type="scientific">Abiotrophia defectiva</name>
    <name type="common">Streptococcus defectivus</name>
    <dbReference type="NCBI Taxonomy" id="46125"/>
    <lineage>
        <taxon>Bacteria</taxon>
        <taxon>Bacillati</taxon>
        <taxon>Bacillota</taxon>
        <taxon>Bacilli</taxon>
        <taxon>Lactobacillales</taxon>
        <taxon>Aerococcaceae</taxon>
        <taxon>Abiotrophia</taxon>
    </lineage>
</organism>
<dbReference type="InterPro" id="IPR023214">
    <property type="entry name" value="HAD_sf"/>
</dbReference>
<dbReference type="InterPro" id="IPR006379">
    <property type="entry name" value="HAD-SF_hydro_IIB"/>
</dbReference>
<dbReference type="PANTHER" id="PTHR10000">
    <property type="entry name" value="PHOSPHOSERINE PHOSPHATASE"/>
    <property type="match status" value="1"/>
</dbReference>
<dbReference type="SUPFAM" id="SSF56784">
    <property type="entry name" value="HAD-like"/>
    <property type="match status" value="1"/>
</dbReference>
<sequence length="267" mass="29052">VLDIDDTLMTSENTISDATYQALMKAQEQGKKVVLASGRPTPSMIETAKQLKLDHFDSYIISFNGAAITSMADGQELFSQRLETDAQDDIVQYIQAKGLTVLTYIDEYVVMDKSNDYSHIESQLTGIPDRYDPEAIANLSQLAKARMKFIGVGDPDLVAAADAELKGRFGDLTYATTSKPYFLEFVHHQVSKGQAIKVLCQHLGLTLDQVIACGDGNNDLTMIETAGLGVAMANATPLLKEAADHITLSNDQDGLVPIIRDFMGVSL</sequence>
<dbReference type="Gene3D" id="3.40.50.1000">
    <property type="entry name" value="HAD superfamily/HAD-like"/>
    <property type="match status" value="1"/>
</dbReference>
<protein>
    <submittedName>
        <fullName evidence="1">HAD family phosphatase</fullName>
    </submittedName>
</protein>
<dbReference type="GO" id="GO:0016791">
    <property type="term" value="F:phosphatase activity"/>
    <property type="evidence" value="ECO:0007669"/>
    <property type="project" value="TreeGrafter"/>
</dbReference>
<accession>A0A929MUI3</accession>
<evidence type="ECO:0000313" key="1">
    <source>
        <dbReference type="EMBL" id="MBF0935489.1"/>
    </source>
</evidence>
<reference evidence="1" key="1">
    <citation type="submission" date="2020-04" db="EMBL/GenBank/DDBJ databases">
        <title>Deep metagenomics examines the oral microbiome during advanced dental caries in children, revealing novel taxa and co-occurrences with host molecules.</title>
        <authorList>
            <person name="Baker J.L."/>
            <person name="Morton J.T."/>
            <person name="Dinis M."/>
            <person name="Alvarez R."/>
            <person name="Tran N.C."/>
            <person name="Knight R."/>
            <person name="Edlund A."/>
        </authorList>
    </citation>
    <scope>NUCLEOTIDE SEQUENCE</scope>
    <source>
        <strain evidence="1">JCVI_23_bin.16</strain>
    </source>
</reference>
<dbReference type="PANTHER" id="PTHR10000:SF8">
    <property type="entry name" value="HAD SUPERFAMILY HYDROLASE-LIKE, TYPE 3"/>
    <property type="match status" value="1"/>
</dbReference>
<dbReference type="InterPro" id="IPR036412">
    <property type="entry name" value="HAD-like_sf"/>
</dbReference>
<proteinExistence type="predicted"/>
<dbReference type="NCBIfam" id="TIGR01484">
    <property type="entry name" value="HAD-SF-IIB"/>
    <property type="match status" value="1"/>
</dbReference>
<dbReference type="GO" id="GO:0005829">
    <property type="term" value="C:cytosol"/>
    <property type="evidence" value="ECO:0007669"/>
    <property type="project" value="TreeGrafter"/>
</dbReference>
<comment type="caution">
    <text evidence="1">The sequence shown here is derived from an EMBL/GenBank/DDBJ whole genome shotgun (WGS) entry which is preliminary data.</text>
</comment>
<dbReference type="SFLD" id="SFLDG01140">
    <property type="entry name" value="C2.B:_Phosphomannomutase_and_P"/>
    <property type="match status" value="1"/>
</dbReference>
<dbReference type="Gene3D" id="3.30.1240.10">
    <property type="match status" value="1"/>
</dbReference>
<feature type="non-terminal residue" evidence="1">
    <location>
        <position position="1"/>
    </location>
</feature>
<dbReference type="EMBL" id="JABZFV010000251">
    <property type="protein sequence ID" value="MBF0935489.1"/>
    <property type="molecule type" value="Genomic_DNA"/>
</dbReference>
<dbReference type="SFLD" id="SFLDS00003">
    <property type="entry name" value="Haloacid_Dehalogenase"/>
    <property type="match status" value="1"/>
</dbReference>
<dbReference type="Pfam" id="PF08282">
    <property type="entry name" value="Hydrolase_3"/>
    <property type="match status" value="1"/>
</dbReference>
<dbReference type="CDD" id="cd07516">
    <property type="entry name" value="HAD_Pase"/>
    <property type="match status" value="1"/>
</dbReference>
<dbReference type="NCBIfam" id="TIGR00099">
    <property type="entry name" value="Cof-subfamily"/>
    <property type="match status" value="1"/>
</dbReference>
<name>A0A929MUI3_ABIDE</name>
<dbReference type="Proteomes" id="UP000757900">
    <property type="component" value="Unassembled WGS sequence"/>
</dbReference>
<dbReference type="GO" id="GO:0000287">
    <property type="term" value="F:magnesium ion binding"/>
    <property type="evidence" value="ECO:0007669"/>
    <property type="project" value="TreeGrafter"/>
</dbReference>
<dbReference type="InterPro" id="IPR000150">
    <property type="entry name" value="Cof"/>
</dbReference>